<evidence type="ECO:0000256" key="2">
    <source>
        <dbReference type="SAM" id="MobiDB-lite"/>
    </source>
</evidence>
<gene>
    <name evidence="3" type="ORF">NCER_101382</name>
</gene>
<reference evidence="4" key="1">
    <citation type="journal article" date="2009" name="PLoS Pathog.">
        <title>Genomic analyses of the microsporidian Nosema ceranae, an emergent pathogen of honey bees.</title>
        <authorList>
            <person name="Cornman R.S."/>
            <person name="Chen Y.P."/>
            <person name="Schatz M.C."/>
            <person name="Street C."/>
            <person name="Zhao Y."/>
            <person name="Desany B."/>
            <person name="Egholm M."/>
            <person name="Hutchison S."/>
            <person name="Pettis J.S."/>
            <person name="Lipkin W.I."/>
            <person name="Evans J.D."/>
        </authorList>
    </citation>
    <scope>NUCLEOTIDE SEQUENCE [LARGE SCALE GENOMIC DNA]</scope>
    <source>
        <strain evidence="4">BRL01</strain>
    </source>
</reference>
<name>C4V9W4_VAIC1</name>
<dbReference type="SMART" id="SM00268">
    <property type="entry name" value="ACTIN"/>
    <property type="match status" value="1"/>
</dbReference>
<dbReference type="Gene3D" id="3.30.420.40">
    <property type="match status" value="3"/>
</dbReference>
<protein>
    <recommendedName>
        <fullName evidence="5">Actin-like protein</fullName>
    </recommendedName>
</protein>
<dbReference type="STRING" id="578460.C4V9W4"/>
<evidence type="ECO:0000313" key="4">
    <source>
        <dbReference type="Proteomes" id="UP000009082"/>
    </source>
</evidence>
<dbReference type="Pfam" id="PF00022">
    <property type="entry name" value="Actin"/>
    <property type="match status" value="1"/>
</dbReference>
<dbReference type="Gene3D" id="3.90.640.10">
    <property type="entry name" value="Actin, Chain A, domain 4"/>
    <property type="match status" value="2"/>
</dbReference>
<organism evidence="4">
    <name type="scientific">Vairimorpha ceranae (strain BRL01)</name>
    <name type="common">Microsporidian parasite</name>
    <name type="synonym">Nosema ceranae</name>
    <dbReference type="NCBI Taxonomy" id="578460"/>
    <lineage>
        <taxon>Eukaryota</taxon>
        <taxon>Fungi</taxon>
        <taxon>Fungi incertae sedis</taxon>
        <taxon>Microsporidia</taxon>
        <taxon>Nosematidae</taxon>
        <taxon>Vairimorpha</taxon>
    </lineage>
</organism>
<dbReference type="OMA" id="YPFTEHV"/>
<dbReference type="PANTHER" id="PTHR11937">
    <property type="entry name" value="ACTIN"/>
    <property type="match status" value="1"/>
</dbReference>
<dbReference type="AlphaFoldDB" id="C4V9W4"/>
<dbReference type="KEGG" id="nce:NCER_101382"/>
<dbReference type="SUPFAM" id="SSF53067">
    <property type="entry name" value="Actin-like ATPase domain"/>
    <property type="match status" value="2"/>
</dbReference>
<dbReference type="InterPro" id="IPR043129">
    <property type="entry name" value="ATPase_NBD"/>
</dbReference>
<feature type="region of interest" description="Disordered" evidence="2">
    <location>
        <begin position="264"/>
        <end position="306"/>
    </location>
</feature>
<accession>C4V9W4</accession>
<dbReference type="OrthoDB" id="7340501at2759"/>
<dbReference type="HOGENOM" id="CLU_036505_0_0_1"/>
<dbReference type="EMBL" id="ACOL01000141">
    <property type="protein sequence ID" value="EEQ81987.1"/>
    <property type="molecule type" value="Genomic_DNA"/>
</dbReference>
<comment type="similarity">
    <text evidence="1">Belongs to the actin family.</text>
</comment>
<dbReference type="Proteomes" id="UP000009082">
    <property type="component" value="Unassembled WGS sequence"/>
</dbReference>
<sequence length="560" mass="65988">MIFPEDVSYKVYHTNFKKSDTIIIDNGTYEIKAGYKGDKLALKFLNCFYKDIDGFKFMSVKGKNKYTPFTHDMISGFHALEENFDQIFEYLDVQECNKLIITDSIYSPTKKDLLKFLFDVYHFKEIQIGVDAIYSGFHNNIYDGIIISLGNISICVYVVKNKKILDVYKINYGGKFALQYLTNILRYKFKESNKDYKNLLNYLKCAKDYDQEVFELINKMKVQDYKDSVCISSIEEDKCDDVPVDPEKRNRMIERLRNINRKTKIKEEIGDESTSEDNPSSESTIPDEEEHLSTINEEKETKEKRNMPGMYKIRLYQFNAKIQKIFKRLARSIEKNEEEYEKETNLSSWLTKKKLKYEKICREIELRDKLRKDSTNRKTYEFGLLLKTGELTSEEVEYKKKIKDAENLKIDEKLNVEKEDLLDLISNYDSNYILNTSTMFDLVTCKNLDKIIINIDLFRVAEVIFEPSLVGSDQMGLGEILEILFKSYKDITNVFITGGFSQIYGLKERLEFECKKYAYRNDIVIKMAENPVDDAFNGARFYEMFETYKYEDYLNGIYDS</sequence>
<evidence type="ECO:0008006" key="5">
    <source>
        <dbReference type="Google" id="ProtNLM"/>
    </source>
</evidence>
<dbReference type="InterPro" id="IPR004000">
    <property type="entry name" value="Actin"/>
</dbReference>
<dbReference type="InParanoid" id="C4V9W4"/>
<evidence type="ECO:0000313" key="3">
    <source>
        <dbReference type="EMBL" id="EEQ81987.1"/>
    </source>
</evidence>
<proteinExistence type="inferred from homology"/>
<evidence type="ECO:0000256" key="1">
    <source>
        <dbReference type="RuleBase" id="RU000487"/>
    </source>
</evidence>
<dbReference type="VEuPathDB" id="MicrosporidiaDB:NCER_101382"/>
<feature type="compositionally biased region" description="Basic and acidic residues" evidence="2">
    <location>
        <begin position="296"/>
        <end position="306"/>
    </location>
</feature>